<reference evidence="2" key="1">
    <citation type="submission" date="2011-04" db="EMBL/GenBank/DDBJ databases">
        <title>Evolution of plant cell wall degrading machinery underlies the functional diversity of forest fungi.</title>
        <authorList>
            <consortium name="US DOE Joint Genome Institute (JGI-PGF)"/>
            <person name="Eastwood D.C."/>
            <person name="Floudas D."/>
            <person name="Binder M."/>
            <person name="Majcherczyk A."/>
            <person name="Schneider P."/>
            <person name="Aerts A."/>
            <person name="Asiegbu F.O."/>
            <person name="Baker S.E."/>
            <person name="Barry K."/>
            <person name="Bendiksby M."/>
            <person name="Blumentritt M."/>
            <person name="Coutinho P.M."/>
            <person name="Cullen D."/>
            <person name="Cullen D."/>
            <person name="Gathman A."/>
            <person name="Goodell B."/>
            <person name="Henrissat B."/>
            <person name="Ihrmark K."/>
            <person name="Kauserud H."/>
            <person name="Kohler A."/>
            <person name="LaButti K."/>
            <person name="Lapidus A."/>
            <person name="Lavin J.L."/>
            <person name="Lee Y.-H."/>
            <person name="Lindquist E."/>
            <person name="Lilly W."/>
            <person name="Lucas S."/>
            <person name="Morin E."/>
            <person name="Murat C."/>
            <person name="Oguiza J.A."/>
            <person name="Park J."/>
            <person name="Pisabarro A.G."/>
            <person name="Riley R."/>
            <person name="Rosling A."/>
            <person name="Salamov A."/>
            <person name="Schmidt O."/>
            <person name="Schmutz J."/>
            <person name="Skrede I."/>
            <person name="Stenlid J."/>
            <person name="Wiebenga A."/>
            <person name="Xie X."/>
            <person name="Kues U."/>
            <person name="Hibbett D.S."/>
            <person name="Hoffmeister D."/>
            <person name="Hogberg N."/>
            <person name="Martin F."/>
            <person name="Grigoriev I.V."/>
            <person name="Watkinson S.C."/>
        </authorList>
    </citation>
    <scope>NUCLEOTIDE SEQUENCE</scope>
    <source>
        <strain evidence="2">S7.9</strain>
    </source>
</reference>
<dbReference type="HOGENOM" id="CLU_160876_0_0_1"/>
<dbReference type="OrthoDB" id="3353448at2759"/>
<dbReference type="AlphaFoldDB" id="F8NPS4"/>
<sequence length="91" mass="10548">MNVFHRSARRSKGNQHPHDLVLGQSHNQAGGYKGASLHPNAQRNGRKHVKHENKSLMRTRIPFLTKVKRALGIHNAPRRRRHTNVLRRNQL</sequence>
<evidence type="ECO:0000313" key="2">
    <source>
        <dbReference type="EMBL" id="EGO27230.1"/>
    </source>
</evidence>
<evidence type="ECO:0000256" key="1">
    <source>
        <dbReference type="SAM" id="MobiDB-lite"/>
    </source>
</evidence>
<proteinExistence type="predicted"/>
<dbReference type="Proteomes" id="UP000008064">
    <property type="component" value="Unassembled WGS sequence"/>
</dbReference>
<feature type="region of interest" description="Disordered" evidence="1">
    <location>
        <begin position="1"/>
        <end position="58"/>
    </location>
</feature>
<gene>
    <name evidence="2" type="ORF">SERLADRAFT_366764</name>
</gene>
<dbReference type="RefSeq" id="XP_007315321.1">
    <property type="nucleotide sequence ID" value="XM_007315259.1"/>
</dbReference>
<dbReference type="EMBL" id="GL945431">
    <property type="protein sequence ID" value="EGO27230.1"/>
    <property type="molecule type" value="Genomic_DNA"/>
</dbReference>
<protein>
    <submittedName>
        <fullName evidence="2">Uncharacterized protein</fullName>
    </submittedName>
</protein>
<name>F8NPS4_SERL9</name>
<feature type="compositionally biased region" description="Basic residues" evidence="1">
    <location>
        <begin position="1"/>
        <end position="15"/>
    </location>
</feature>
<dbReference type="GeneID" id="18810164"/>
<organism>
    <name type="scientific">Serpula lacrymans var. lacrymans (strain S7.9)</name>
    <name type="common">Dry rot fungus</name>
    <dbReference type="NCBI Taxonomy" id="578457"/>
    <lineage>
        <taxon>Eukaryota</taxon>
        <taxon>Fungi</taxon>
        <taxon>Dikarya</taxon>
        <taxon>Basidiomycota</taxon>
        <taxon>Agaricomycotina</taxon>
        <taxon>Agaricomycetes</taxon>
        <taxon>Agaricomycetidae</taxon>
        <taxon>Boletales</taxon>
        <taxon>Coniophorineae</taxon>
        <taxon>Serpulaceae</taxon>
        <taxon>Serpula</taxon>
    </lineage>
</organism>
<dbReference type="KEGG" id="sla:SERLADRAFT_366764"/>
<accession>F8NPS4</accession>